<evidence type="ECO:0000313" key="6">
    <source>
        <dbReference type="Proteomes" id="UP001054945"/>
    </source>
</evidence>
<feature type="coiled-coil region" evidence="3">
    <location>
        <begin position="305"/>
        <end position="447"/>
    </location>
</feature>
<dbReference type="PANTHER" id="PTHR19212">
    <property type="entry name" value="LEUCINE RICH REPEAT IN FLII INTERACTING PROTEIN"/>
    <property type="match status" value="1"/>
</dbReference>
<comment type="caution">
    <text evidence="5">The sequence shown here is derived from an EMBL/GenBank/DDBJ whole genome shotgun (WGS) entry which is preliminary data.</text>
</comment>
<evidence type="ECO:0000313" key="5">
    <source>
        <dbReference type="EMBL" id="GIY29906.1"/>
    </source>
</evidence>
<keyword evidence="6" id="KW-1185">Reference proteome</keyword>
<dbReference type="GO" id="GO:0006355">
    <property type="term" value="P:regulation of DNA-templated transcription"/>
    <property type="evidence" value="ECO:0007669"/>
    <property type="project" value="InterPro"/>
</dbReference>
<dbReference type="EMBL" id="BPLR01009151">
    <property type="protein sequence ID" value="GIY29906.1"/>
    <property type="molecule type" value="Genomic_DNA"/>
</dbReference>
<accession>A0AAV4SB76</accession>
<name>A0AAV4SB76_CAEEX</name>
<dbReference type="AlphaFoldDB" id="A0AAV4SB76"/>
<evidence type="ECO:0000256" key="4">
    <source>
        <dbReference type="SAM" id="MobiDB-lite"/>
    </source>
</evidence>
<sequence length="454" mass="52644">MPVLLTSAILREALGGSFCPQAIETLSSPFFLLCVFIGHCSSSMRMDMGFSFDHNWEIILQYKVAEARLAARRQARAEAREIRMKELEKLQKRDEQSDRHYELLTDVARSTRPSAEARTPSYMSGASSYASSRRSSEDSTDNLEVRELRSCLSGRDLKLQLADLEEKFRKAMISNAQLDNEKSAYIYQVETLKDEIEEMQENLHQSQSEYREKKRLYDQLMRDFKNLQQENECLLHSLKQRDQLIQEHGLVLVSESGMNGDIIEEYEPKQSSRKKSKQSSSAALLSQRSAHLLEQVGNGSLDVRLKKFIEEKQELLDEIYRLRLDLEEERQKLSKMENSSVNHNHVNGPDIKVLEVQREANKQVSDYKFRLKKAEQEITTLQSNISRLESQVARYKTATENAEKTEDDLKAEKRKILREFREAQSRIEELETSNTHLQKRIDKLKSARTALIKS</sequence>
<dbReference type="Gene3D" id="1.20.5.340">
    <property type="match status" value="1"/>
</dbReference>
<evidence type="ECO:0000256" key="2">
    <source>
        <dbReference type="ARBA" id="ARBA00023054"/>
    </source>
</evidence>
<dbReference type="Proteomes" id="UP001054945">
    <property type="component" value="Unassembled WGS sequence"/>
</dbReference>
<keyword evidence="2 3" id="KW-0175">Coiled coil</keyword>
<evidence type="ECO:0000256" key="3">
    <source>
        <dbReference type="SAM" id="Coils"/>
    </source>
</evidence>
<feature type="compositionally biased region" description="Low complexity" evidence="4">
    <location>
        <begin position="121"/>
        <end position="133"/>
    </location>
</feature>
<dbReference type="InterPro" id="IPR019139">
    <property type="entry name" value="LRRFIP1/2"/>
</dbReference>
<dbReference type="Gene3D" id="1.20.5.4090">
    <property type="match status" value="1"/>
</dbReference>
<gene>
    <name evidence="5" type="primary">Lrrfip2</name>
    <name evidence="5" type="ORF">CEXT_621301</name>
</gene>
<dbReference type="PANTHER" id="PTHR19212:SF0">
    <property type="entry name" value="LD07988P"/>
    <property type="match status" value="1"/>
</dbReference>
<feature type="coiled-coil region" evidence="3">
    <location>
        <begin position="161"/>
        <end position="237"/>
    </location>
</feature>
<reference evidence="5 6" key="1">
    <citation type="submission" date="2021-06" db="EMBL/GenBank/DDBJ databases">
        <title>Caerostris extrusa draft genome.</title>
        <authorList>
            <person name="Kono N."/>
            <person name="Arakawa K."/>
        </authorList>
    </citation>
    <scope>NUCLEOTIDE SEQUENCE [LARGE SCALE GENOMIC DNA]</scope>
</reference>
<protein>
    <submittedName>
        <fullName evidence="5">Leucine-rich repeat flightless-interacting protein 2</fullName>
    </submittedName>
</protein>
<comment type="similarity">
    <text evidence="1">Belongs to the LRRFIP family.</text>
</comment>
<proteinExistence type="inferred from homology"/>
<feature type="region of interest" description="Disordered" evidence="4">
    <location>
        <begin position="104"/>
        <end position="143"/>
    </location>
</feature>
<dbReference type="Pfam" id="PF09738">
    <property type="entry name" value="LRRFIP"/>
    <property type="match status" value="1"/>
</dbReference>
<organism evidence="5 6">
    <name type="scientific">Caerostris extrusa</name>
    <name type="common">Bark spider</name>
    <name type="synonym">Caerostris bankana</name>
    <dbReference type="NCBI Taxonomy" id="172846"/>
    <lineage>
        <taxon>Eukaryota</taxon>
        <taxon>Metazoa</taxon>
        <taxon>Ecdysozoa</taxon>
        <taxon>Arthropoda</taxon>
        <taxon>Chelicerata</taxon>
        <taxon>Arachnida</taxon>
        <taxon>Araneae</taxon>
        <taxon>Araneomorphae</taxon>
        <taxon>Entelegynae</taxon>
        <taxon>Araneoidea</taxon>
        <taxon>Araneidae</taxon>
        <taxon>Caerostris</taxon>
    </lineage>
</organism>
<evidence type="ECO:0000256" key="1">
    <source>
        <dbReference type="ARBA" id="ARBA00008275"/>
    </source>
</evidence>